<sequence>MTKGTENRIEIKEAIKNLEEALVYIEETEELQRKVHQAYKVPYPVPFKYNLAVGVILYLVYSQGMPFGGLVIIGWFGWQVAVNGIYFMFQLHKKMPNIAKWKDKVNTNIEKLEEKCMAPQKYWYSNAMDHFIKYLKSGRAKTIEECIQLYEED</sequence>
<reference evidence="2 3" key="1">
    <citation type="submission" date="2016-10" db="EMBL/GenBank/DDBJ databases">
        <authorList>
            <person name="de Groot N.N."/>
        </authorList>
    </citation>
    <scope>NUCLEOTIDE SEQUENCE [LARGE SCALE GENOMIC DNA]</scope>
    <source>
        <strain evidence="2 3">DSM 18979</strain>
    </source>
</reference>
<dbReference type="OrthoDB" id="2082278at2"/>
<dbReference type="AlphaFoldDB" id="A0A1H9ZIX6"/>
<keyword evidence="1" id="KW-0812">Transmembrane</keyword>
<name>A0A1H9ZIX6_9FIRM</name>
<evidence type="ECO:0000313" key="3">
    <source>
        <dbReference type="Proteomes" id="UP000199568"/>
    </source>
</evidence>
<proteinExistence type="predicted"/>
<keyword evidence="3" id="KW-1185">Reference proteome</keyword>
<dbReference type="STRING" id="426128.SAMN05660297_00575"/>
<dbReference type="RefSeq" id="WP_090439054.1">
    <property type="nucleotide sequence ID" value="NZ_FOHU01000002.1"/>
</dbReference>
<protein>
    <submittedName>
        <fullName evidence="2">Uncharacterized protein</fullName>
    </submittedName>
</protein>
<evidence type="ECO:0000313" key="2">
    <source>
        <dbReference type="EMBL" id="SES81534.1"/>
    </source>
</evidence>
<feature type="transmembrane region" description="Helical" evidence="1">
    <location>
        <begin position="67"/>
        <end position="89"/>
    </location>
</feature>
<keyword evidence="1" id="KW-0472">Membrane</keyword>
<feature type="transmembrane region" description="Helical" evidence="1">
    <location>
        <begin position="41"/>
        <end position="61"/>
    </location>
</feature>
<keyword evidence="1" id="KW-1133">Transmembrane helix</keyword>
<gene>
    <name evidence="2" type="ORF">SAMN05660297_00575</name>
</gene>
<organism evidence="2 3">
    <name type="scientific">Natronincola peptidivorans</name>
    <dbReference type="NCBI Taxonomy" id="426128"/>
    <lineage>
        <taxon>Bacteria</taxon>
        <taxon>Bacillati</taxon>
        <taxon>Bacillota</taxon>
        <taxon>Clostridia</taxon>
        <taxon>Peptostreptococcales</taxon>
        <taxon>Natronincolaceae</taxon>
        <taxon>Natronincola</taxon>
    </lineage>
</organism>
<accession>A0A1H9ZIX6</accession>
<dbReference type="Proteomes" id="UP000199568">
    <property type="component" value="Unassembled WGS sequence"/>
</dbReference>
<evidence type="ECO:0000256" key="1">
    <source>
        <dbReference type="SAM" id="Phobius"/>
    </source>
</evidence>
<dbReference type="EMBL" id="FOHU01000002">
    <property type="protein sequence ID" value="SES81534.1"/>
    <property type="molecule type" value="Genomic_DNA"/>
</dbReference>